<protein>
    <recommendedName>
        <fullName evidence="1">DUF4434 domain-containing protein</fullName>
    </recommendedName>
</protein>
<dbReference type="InterPro" id="IPR017853">
    <property type="entry name" value="GH"/>
</dbReference>
<keyword evidence="3" id="KW-1185">Reference proteome</keyword>
<evidence type="ECO:0000313" key="2">
    <source>
        <dbReference type="EMBL" id="RWX50544.1"/>
    </source>
</evidence>
<sequence length="417" mass="46865">MANSATEGEARIHGFMVQPILGYGATNEARFSSQGEYDRWVKSMADVGAEMLFYQWVTHFHQGQYWFSDVHVGSPDADFAFYNPTPLTLNGIPTRGWSSPSTSTWPGVPAQEGGKEPVAYLLDAAEKAGIKVWLGLYLNEGTGDFLRYNWWEAIDDENGTLRQADKDAIKHNVDRSVAVVKDIAGQFGTHPALGGIYYSVEITNQPAFIKNHAYLAEEIINPVAKAVHAELPGKKLAISPFFNTKLASAEEFGKMWEYVLKNSELDILILQDGVGVEPHTLTQNNDLISEYFQAVQKAAKAAGKPLWGNAELFTSLGDRDDPQRIPSTIDRVRRQLETETPYVDKFVCFDFHYMDPNPRYTFPQKEQPSECDSSKLSGCNLPTALGCDPSTDAAMRRRLYDDYKAYWDEWQRNHPVK</sequence>
<dbReference type="Gene3D" id="3.20.20.80">
    <property type="entry name" value="Glycosidases"/>
    <property type="match status" value="1"/>
</dbReference>
<dbReference type="InterPro" id="IPR027849">
    <property type="entry name" value="DUF4434"/>
</dbReference>
<dbReference type="EMBL" id="MTKS01000302">
    <property type="protein sequence ID" value="RWX50544.1"/>
    <property type="molecule type" value="Genomic_DNA"/>
</dbReference>
<dbReference type="Proteomes" id="UP000288892">
    <property type="component" value="Unassembled WGS sequence"/>
</dbReference>
<reference evidence="2 3" key="1">
    <citation type="submission" date="2017-01" db="EMBL/GenBank/DDBJ databases">
        <title>The cable genome- insights into the physiology and evolution of filamentous bacteria capable of sulfide oxidation via long distance electron transfer.</title>
        <authorList>
            <person name="Schreiber L."/>
            <person name="Bjerg J.T."/>
            <person name="Boggild A."/>
            <person name="Van De Vossenberg J."/>
            <person name="Meysman F."/>
            <person name="Nielsen L.P."/>
            <person name="Schramm A."/>
            <person name="Kjeldsen K.U."/>
        </authorList>
    </citation>
    <scope>NUCLEOTIDE SEQUENCE [LARGE SCALE GENOMIC DNA]</scope>
    <source>
        <strain evidence="2">A5</strain>
    </source>
</reference>
<name>A0A444JBU3_9BACT</name>
<dbReference type="AlphaFoldDB" id="A0A444JBU3"/>
<evidence type="ECO:0000313" key="3">
    <source>
        <dbReference type="Proteomes" id="UP000288892"/>
    </source>
</evidence>
<gene>
    <name evidence="2" type="ORF">VU01_13022</name>
</gene>
<feature type="domain" description="DUF4434" evidence="1">
    <location>
        <begin position="42"/>
        <end position="357"/>
    </location>
</feature>
<comment type="caution">
    <text evidence="2">The sequence shown here is derived from an EMBL/GenBank/DDBJ whole genome shotgun (WGS) entry which is preliminary data.</text>
</comment>
<dbReference type="Pfam" id="PF14488">
    <property type="entry name" value="DUF4434"/>
    <property type="match status" value="1"/>
</dbReference>
<organism evidence="2 3">
    <name type="scientific">Candidatus Electrothrix marina</name>
    <dbReference type="NCBI Taxonomy" id="1859130"/>
    <lineage>
        <taxon>Bacteria</taxon>
        <taxon>Pseudomonadati</taxon>
        <taxon>Thermodesulfobacteriota</taxon>
        <taxon>Desulfobulbia</taxon>
        <taxon>Desulfobulbales</taxon>
        <taxon>Desulfobulbaceae</taxon>
        <taxon>Candidatus Electrothrix</taxon>
    </lineage>
</organism>
<accession>A0A444JBU3</accession>
<evidence type="ECO:0000259" key="1">
    <source>
        <dbReference type="Pfam" id="PF14488"/>
    </source>
</evidence>
<dbReference type="SUPFAM" id="SSF51445">
    <property type="entry name" value="(Trans)glycosidases"/>
    <property type="match status" value="1"/>
</dbReference>
<proteinExistence type="predicted"/>